<reference evidence="1 2" key="1">
    <citation type="journal article" date="2019" name="Commun. Biol.">
        <title>The bagworm genome reveals a unique fibroin gene that provides high tensile strength.</title>
        <authorList>
            <person name="Kono N."/>
            <person name="Nakamura H."/>
            <person name="Ohtoshi R."/>
            <person name="Tomita M."/>
            <person name="Numata K."/>
            <person name="Arakawa K."/>
        </authorList>
    </citation>
    <scope>NUCLEOTIDE SEQUENCE [LARGE SCALE GENOMIC DNA]</scope>
</reference>
<name>A0A4C1VXF2_EUMVA</name>
<evidence type="ECO:0000313" key="2">
    <source>
        <dbReference type="Proteomes" id="UP000299102"/>
    </source>
</evidence>
<organism evidence="1 2">
    <name type="scientific">Eumeta variegata</name>
    <name type="common">Bagworm moth</name>
    <name type="synonym">Eumeta japonica</name>
    <dbReference type="NCBI Taxonomy" id="151549"/>
    <lineage>
        <taxon>Eukaryota</taxon>
        <taxon>Metazoa</taxon>
        <taxon>Ecdysozoa</taxon>
        <taxon>Arthropoda</taxon>
        <taxon>Hexapoda</taxon>
        <taxon>Insecta</taxon>
        <taxon>Pterygota</taxon>
        <taxon>Neoptera</taxon>
        <taxon>Endopterygota</taxon>
        <taxon>Lepidoptera</taxon>
        <taxon>Glossata</taxon>
        <taxon>Ditrysia</taxon>
        <taxon>Tineoidea</taxon>
        <taxon>Psychidae</taxon>
        <taxon>Oiketicinae</taxon>
        <taxon>Eumeta</taxon>
    </lineage>
</organism>
<protein>
    <submittedName>
        <fullName evidence="1">Uncharacterized protein</fullName>
    </submittedName>
</protein>
<dbReference type="OrthoDB" id="416437at2759"/>
<sequence length="128" mass="14540">MSLQNQAQKTGSRFKFIKQLAEELTRPHMKRRENNEHTPRDIKTSIRQILKIADELPTVSGPDYLETHESREVAIYEKMPPPNVVPKDLNKCGGLLSTLKLAEESRVILRQNISVSDGFVNEAMGIVK</sequence>
<dbReference type="EMBL" id="BGZK01000421">
    <property type="protein sequence ID" value="GBP42604.1"/>
    <property type="molecule type" value="Genomic_DNA"/>
</dbReference>
<dbReference type="AlphaFoldDB" id="A0A4C1VXF2"/>
<proteinExistence type="predicted"/>
<keyword evidence="2" id="KW-1185">Reference proteome</keyword>
<gene>
    <name evidence="1" type="ORF">EVAR_87155_1</name>
</gene>
<dbReference type="Proteomes" id="UP000299102">
    <property type="component" value="Unassembled WGS sequence"/>
</dbReference>
<comment type="caution">
    <text evidence="1">The sequence shown here is derived from an EMBL/GenBank/DDBJ whole genome shotgun (WGS) entry which is preliminary data.</text>
</comment>
<evidence type="ECO:0000313" key="1">
    <source>
        <dbReference type="EMBL" id="GBP42604.1"/>
    </source>
</evidence>
<accession>A0A4C1VXF2</accession>